<dbReference type="SUPFAM" id="SSF81324">
    <property type="entry name" value="Voltage-gated potassium channels"/>
    <property type="match status" value="1"/>
</dbReference>
<dbReference type="InterPro" id="IPR001646">
    <property type="entry name" value="5peptide_repeat"/>
</dbReference>
<reference evidence="7 8" key="1">
    <citation type="journal article" date="2015" name="Nature">
        <title>rRNA introns, odd ribosomes, and small enigmatic genomes across a large radiation of phyla.</title>
        <authorList>
            <person name="Brown C.T."/>
            <person name="Hug L.A."/>
            <person name="Thomas B.C."/>
            <person name="Sharon I."/>
            <person name="Castelle C.J."/>
            <person name="Singh A."/>
            <person name="Wilkins M.J."/>
            <person name="Williams K.H."/>
            <person name="Banfield J.F."/>
        </authorList>
    </citation>
    <scope>NUCLEOTIDE SEQUENCE [LARGE SCALE GENOMIC DNA]</scope>
</reference>
<dbReference type="PANTHER" id="PTHR14136">
    <property type="entry name" value="BTB_POZ DOMAIN-CONTAINING PROTEIN KCTD9"/>
    <property type="match status" value="1"/>
</dbReference>
<dbReference type="Gene3D" id="2.160.20.80">
    <property type="entry name" value="E3 ubiquitin-protein ligase SopA"/>
    <property type="match status" value="1"/>
</dbReference>
<gene>
    <name evidence="7" type="ORF">UR91_C0041G0002</name>
</gene>
<comment type="caution">
    <text evidence="7">The sequence shown here is derived from an EMBL/GenBank/DDBJ whole genome shotgun (WGS) entry which is preliminary data.</text>
</comment>
<feature type="transmembrane region" description="Helical" evidence="5">
    <location>
        <begin position="186"/>
        <end position="204"/>
    </location>
</feature>
<dbReference type="Proteomes" id="UP000034798">
    <property type="component" value="Unassembled WGS sequence"/>
</dbReference>
<feature type="transmembrane region" description="Helical" evidence="5">
    <location>
        <begin position="241"/>
        <end position="259"/>
    </location>
</feature>
<proteinExistence type="predicted"/>
<comment type="subcellular location">
    <subcellularLocation>
        <location evidence="1">Membrane</location>
        <topology evidence="1">Multi-pass membrane protein</topology>
    </subcellularLocation>
</comment>
<sequence length="313" mass="35093">MLCGAYLENAWLWGAQLEGADLSHANLNGIRGSEINLERANLSYANLVMATLYGANLKNANLQNSCLNGSDLMKASLEEADFSMAQVEKVRFVKVHLERAKFRLSKVSSDTIFDRCFFDEETDFTGVGLDAALVEPRLKEALKNNTRRKQWQEWFSEGNKLQRLFKNSIVRLFWWLTDYGSSMPRIIYTFIFISILFGGIYYTFEVQAIPGLKSIIHNLGAFSEDGNIITYSNSHIFARSMYFSIVTMTTLGFGDLHAATTGDLWGMIGYGFLSFQVILGYVLLGALITRLGILFSGEGPQLKSTSQRNEIGA</sequence>
<evidence type="ECO:0000256" key="2">
    <source>
        <dbReference type="ARBA" id="ARBA00022692"/>
    </source>
</evidence>
<evidence type="ECO:0000313" key="8">
    <source>
        <dbReference type="Proteomes" id="UP000034798"/>
    </source>
</evidence>
<protein>
    <submittedName>
        <fullName evidence="7">Pentapeptide repeat protein</fullName>
    </submittedName>
</protein>
<dbReference type="PANTHER" id="PTHR14136:SF17">
    <property type="entry name" value="BTB_POZ DOMAIN-CONTAINING PROTEIN KCTD9"/>
    <property type="match status" value="1"/>
</dbReference>
<evidence type="ECO:0000259" key="6">
    <source>
        <dbReference type="Pfam" id="PF00520"/>
    </source>
</evidence>
<dbReference type="InterPro" id="IPR005821">
    <property type="entry name" value="Ion_trans_dom"/>
</dbReference>
<organism evidence="7 8">
    <name type="scientific">Candidatus Nomurabacteria bacterium GW2011_GWC2_35_8</name>
    <dbReference type="NCBI Taxonomy" id="1618752"/>
    <lineage>
        <taxon>Bacteria</taxon>
        <taxon>Candidatus Nomuraibacteriota</taxon>
    </lineage>
</organism>
<name>A0A0G0D2Y0_9BACT</name>
<keyword evidence="3 5" id="KW-1133">Transmembrane helix</keyword>
<feature type="transmembrane region" description="Helical" evidence="5">
    <location>
        <begin position="265"/>
        <end position="288"/>
    </location>
</feature>
<evidence type="ECO:0000256" key="5">
    <source>
        <dbReference type="SAM" id="Phobius"/>
    </source>
</evidence>
<dbReference type="Pfam" id="PF00805">
    <property type="entry name" value="Pentapeptide"/>
    <property type="match status" value="2"/>
</dbReference>
<keyword evidence="4 5" id="KW-0472">Membrane</keyword>
<dbReference type="AlphaFoldDB" id="A0A0G0D2Y0"/>
<evidence type="ECO:0000313" key="7">
    <source>
        <dbReference type="EMBL" id="KKP87673.1"/>
    </source>
</evidence>
<evidence type="ECO:0000256" key="3">
    <source>
        <dbReference type="ARBA" id="ARBA00022989"/>
    </source>
</evidence>
<feature type="domain" description="Ion transport" evidence="6">
    <location>
        <begin position="182"/>
        <end position="288"/>
    </location>
</feature>
<dbReference type="Pfam" id="PF00520">
    <property type="entry name" value="Ion_trans"/>
    <property type="match status" value="1"/>
</dbReference>
<dbReference type="SUPFAM" id="SSF141571">
    <property type="entry name" value="Pentapeptide repeat-like"/>
    <property type="match status" value="1"/>
</dbReference>
<dbReference type="Gene3D" id="1.10.287.70">
    <property type="match status" value="1"/>
</dbReference>
<evidence type="ECO:0000256" key="4">
    <source>
        <dbReference type="ARBA" id="ARBA00023136"/>
    </source>
</evidence>
<accession>A0A0G0D2Y0</accession>
<dbReference type="EMBL" id="LBQZ01000041">
    <property type="protein sequence ID" value="KKP87673.1"/>
    <property type="molecule type" value="Genomic_DNA"/>
</dbReference>
<evidence type="ECO:0000256" key="1">
    <source>
        <dbReference type="ARBA" id="ARBA00004141"/>
    </source>
</evidence>
<dbReference type="InterPro" id="IPR051082">
    <property type="entry name" value="Pentapeptide-BTB/POZ_domain"/>
</dbReference>
<keyword evidence="2 5" id="KW-0812">Transmembrane</keyword>